<feature type="region of interest" description="Disordered" evidence="1">
    <location>
        <begin position="157"/>
        <end position="177"/>
    </location>
</feature>
<proteinExistence type="predicted"/>
<accession>A0A2P7SJG8</accession>
<dbReference type="AlphaFoldDB" id="A0A2P7SJG8"/>
<dbReference type="OrthoDB" id="7335506at2"/>
<evidence type="ECO:0000313" key="2">
    <source>
        <dbReference type="EMBL" id="PSJ62620.1"/>
    </source>
</evidence>
<name>A0A2P7SJG8_9HYPH</name>
<dbReference type="GO" id="GO:0005975">
    <property type="term" value="P:carbohydrate metabolic process"/>
    <property type="evidence" value="ECO:0007669"/>
    <property type="project" value="InterPro"/>
</dbReference>
<dbReference type="InterPro" id="IPR011013">
    <property type="entry name" value="Gal_mutarotase_sf_dom"/>
</dbReference>
<dbReference type="Proteomes" id="UP000241229">
    <property type="component" value="Unassembled WGS sequence"/>
</dbReference>
<dbReference type="RefSeq" id="WP_106771721.1">
    <property type="nucleotide sequence ID" value="NZ_PXYK01000006.1"/>
</dbReference>
<dbReference type="GO" id="GO:0030246">
    <property type="term" value="F:carbohydrate binding"/>
    <property type="evidence" value="ECO:0007669"/>
    <property type="project" value="InterPro"/>
</dbReference>
<protein>
    <recommendedName>
        <fullName evidence="4">DUF4432 domain-containing protein</fullName>
    </recommendedName>
</protein>
<dbReference type="SUPFAM" id="SSF74650">
    <property type="entry name" value="Galactose mutarotase-like"/>
    <property type="match status" value="1"/>
</dbReference>
<evidence type="ECO:0000256" key="1">
    <source>
        <dbReference type="SAM" id="MobiDB-lite"/>
    </source>
</evidence>
<dbReference type="EMBL" id="PXYK01000006">
    <property type="protein sequence ID" value="PSJ62620.1"/>
    <property type="molecule type" value="Genomic_DNA"/>
</dbReference>
<dbReference type="GO" id="GO:0003824">
    <property type="term" value="F:catalytic activity"/>
    <property type="evidence" value="ECO:0007669"/>
    <property type="project" value="InterPro"/>
</dbReference>
<reference evidence="2 3" key="1">
    <citation type="submission" date="2018-03" db="EMBL/GenBank/DDBJ databases">
        <title>The draft genome of Mesorhizobium sp. 6GN-30.</title>
        <authorList>
            <person name="Liu L."/>
            <person name="Li L."/>
            <person name="Wang T."/>
            <person name="Zhang X."/>
            <person name="Liang L."/>
        </authorList>
    </citation>
    <scope>NUCLEOTIDE SEQUENCE [LARGE SCALE GENOMIC DNA]</scope>
    <source>
        <strain evidence="2 3">6GN30</strain>
    </source>
</reference>
<comment type="caution">
    <text evidence="2">The sequence shown here is derived from an EMBL/GenBank/DDBJ whole genome shotgun (WGS) entry which is preliminary data.</text>
</comment>
<sequence length="354" mass="37135">MDTIEAEGITLSFRPEGGVIDGLVIATETGDLRPLHRAPWLDGGEVLPDHVAPVERRLAGDFFCAPFGDAGPDVPIHGWPANGTWESAGTVARTGGTVTARYRLRETVEGARLTKEIALRDGHPVVYQTHVFEGGAGKIPVAHHAMLHVPGGARLSFSPKSAGRTPSGAPEPDPARGRSILAYPQRFASLAAVRRADGGVTDARLYPFDGGHEDLVALSEMPGTAIGWTAALAASGGFLFFAVKDARALPHTVLWMSNGGRSYSPWNSRHRAVIGMEEAVVGFHLAGGGDTDGLPTGLTLGDGKTTAIRYAFGAIAAPQGWTEVGDIQIAADTITLTDVGGDARVLPFDGGHFR</sequence>
<evidence type="ECO:0000313" key="3">
    <source>
        <dbReference type="Proteomes" id="UP000241229"/>
    </source>
</evidence>
<evidence type="ECO:0008006" key="4">
    <source>
        <dbReference type="Google" id="ProtNLM"/>
    </source>
</evidence>
<gene>
    <name evidence="2" type="ORF">C7I84_08445</name>
</gene>
<keyword evidence="3" id="KW-1185">Reference proteome</keyword>
<organism evidence="2 3">
    <name type="scientific">Kumtagia ephedrae</name>
    <dbReference type="NCBI Taxonomy" id="2116701"/>
    <lineage>
        <taxon>Bacteria</taxon>
        <taxon>Pseudomonadati</taxon>
        <taxon>Pseudomonadota</taxon>
        <taxon>Alphaproteobacteria</taxon>
        <taxon>Hyphomicrobiales</taxon>
        <taxon>Phyllobacteriaceae</taxon>
        <taxon>Kumtagia</taxon>
    </lineage>
</organism>